<accession>A0ABR2LC52</accession>
<name>A0ABR2LC52_9ASPA</name>
<keyword evidence="2" id="KW-1185">Reference proteome</keyword>
<protein>
    <submittedName>
        <fullName evidence="1">Uncharacterized protein</fullName>
    </submittedName>
</protein>
<proteinExistence type="predicted"/>
<comment type="caution">
    <text evidence="1">The sequence shown here is derived from an EMBL/GenBank/DDBJ whole genome shotgun (WGS) entry which is preliminary data.</text>
</comment>
<dbReference type="EMBL" id="JBBWWR010000021">
    <property type="protein sequence ID" value="KAK8937675.1"/>
    <property type="molecule type" value="Genomic_DNA"/>
</dbReference>
<reference evidence="1 2" key="1">
    <citation type="journal article" date="2022" name="Nat. Plants">
        <title>Genomes of leafy and leafless Platanthera orchids illuminate the evolution of mycoheterotrophy.</title>
        <authorList>
            <person name="Li M.H."/>
            <person name="Liu K.W."/>
            <person name="Li Z."/>
            <person name="Lu H.C."/>
            <person name="Ye Q.L."/>
            <person name="Zhang D."/>
            <person name="Wang J.Y."/>
            <person name="Li Y.F."/>
            <person name="Zhong Z.M."/>
            <person name="Liu X."/>
            <person name="Yu X."/>
            <person name="Liu D.K."/>
            <person name="Tu X.D."/>
            <person name="Liu B."/>
            <person name="Hao Y."/>
            <person name="Liao X.Y."/>
            <person name="Jiang Y.T."/>
            <person name="Sun W.H."/>
            <person name="Chen J."/>
            <person name="Chen Y.Q."/>
            <person name="Ai Y."/>
            <person name="Zhai J.W."/>
            <person name="Wu S.S."/>
            <person name="Zhou Z."/>
            <person name="Hsiao Y.Y."/>
            <person name="Wu W.L."/>
            <person name="Chen Y.Y."/>
            <person name="Lin Y.F."/>
            <person name="Hsu J.L."/>
            <person name="Li C.Y."/>
            <person name="Wang Z.W."/>
            <person name="Zhao X."/>
            <person name="Zhong W.Y."/>
            <person name="Ma X.K."/>
            <person name="Ma L."/>
            <person name="Huang J."/>
            <person name="Chen G.Z."/>
            <person name="Huang M.Z."/>
            <person name="Huang L."/>
            <person name="Peng D.H."/>
            <person name="Luo Y.B."/>
            <person name="Zou S.Q."/>
            <person name="Chen S.P."/>
            <person name="Lan S."/>
            <person name="Tsai W.C."/>
            <person name="Van de Peer Y."/>
            <person name="Liu Z.J."/>
        </authorList>
    </citation>
    <scope>NUCLEOTIDE SEQUENCE [LARGE SCALE GENOMIC DNA]</scope>
    <source>
        <strain evidence="1">Lor288</strain>
    </source>
</reference>
<evidence type="ECO:0000313" key="2">
    <source>
        <dbReference type="Proteomes" id="UP001412067"/>
    </source>
</evidence>
<organism evidence="1 2">
    <name type="scientific">Platanthera guangdongensis</name>
    <dbReference type="NCBI Taxonomy" id="2320717"/>
    <lineage>
        <taxon>Eukaryota</taxon>
        <taxon>Viridiplantae</taxon>
        <taxon>Streptophyta</taxon>
        <taxon>Embryophyta</taxon>
        <taxon>Tracheophyta</taxon>
        <taxon>Spermatophyta</taxon>
        <taxon>Magnoliopsida</taxon>
        <taxon>Liliopsida</taxon>
        <taxon>Asparagales</taxon>
        <taxon>Orchidaceae</taxon>
        <taxon>Orchidoideae</taxon>
        <taxon>Orchideae</taxon>
        <taxon>Orchidinae</taxon>
        <taxon>Platanthera</taxon>
    </lineage>
</organism>
<evidence type="ECO:0000313" key="1">
    <source>
        <dbReference type="EMBL" id="KAK8937675.1"/>
    </source>
</evidence>
<sequence length="168" mass="18744">MINQILPSILTGQYAETPKGDIISRVLSAESSGVSTRYHLPLLLELPSSASPRSFLRAPDYVPESNPNTSFLSGKICFFGKILGKFCSFLLLHRHRRRTLCSNQRTTPASISSNHFSFCHRRHLRRTMCRNRTPTPASPPASSVLFFFADIGAGLCARIEAQRLLPLQ</sequence>
<gene>
    <name evidence="1" type="ORF">KSP40_PGU012384</name>
</gene>
<dbReference type="Proteomes" id="UP001412067">
    <property type="component" value="Unassembled WGS sequence"/>
</dbReference>